<dbReference type="AlphaFoldDB" id="A0A1H9IAB5"/>
<dbReference type="STRING" id="478744.SAMN05444359_114110"/>
<sequence>MKKMDKYRRYFSDFRFWEKLKKFAAAAGVKTVYSALLLFFAYKRSDTPGWAKRLVVGVLGYLIMPIDAIPDLGFLIGYTDDLGVLSFALVTIAAYVNDDVRTQAREKLTNWFPDVEEEVLLEVDKKL</sequence>
<evidence type="ECO:0000256" key="2">
    <source>
        <dbReference type="ARBA" id="ARBA00022692"/>
    </source>
</evidence>
<feature type="transmembrane region" description="Helical" evidence="5">
    <location>
        <begin position="82"/>
        <end position="98"/>
    </location>
</feature>
<keyword evidence="2 5" id="KW-0812">Transmembrane</keyword>
<feature type="domain" description="DUF1232" evidence="6">
    <location>
        <begin position="51"/>
        <end position="87"/>
    </location>
</feature>
<keyword evidence="4 5" id="KW-0472">Membrane</keyword>
<dbReference type="Proteomes" id="UP000199021">
    <property type="component" value="Unassembled WGS sequence"/>
</dbReference>
<feature type="transmembrane region" description="Helical" evidence="5">
    <location>
        <begin position="23"/>
        <end position="42"/>
    </location>
</feature>
<evidence type="ECO:0000256" key="5">
    <source>
        <dbReference type="SAM" id="Phobius"/>
    </source>
</evidence>
<gene>
    <name evidence="7" type="ORF">SAMN05444359_114110</name>
</gene>
<dbReference type="InterPro" id="IPR016983">
    <property type="entry name" value="UCP031804"/>
</dbReference>
<evidence type="ECO:0000259" key="6">
    <source>
        <dbReference type="Pfam" id="PF06803"/>
    </source>
</evidence>
<reference evidence="8" key="1">
    <citation type="submission" date="2016-10" db="EMBL/GenBank/DDBJ databases">
        <authorList>
            <person name="Varghese N."/>
            <person name="Submissions S."/>
        </authorList>
    </citation>
    <scope>NUCLEOTIDE SEQUENCE [LARGE SCALE GENOMIC DNA]</scope>
    <source>
        <strain evidence="8">DSM 24740</strain>
    </source>
</reference>
<dbReference type="Pfam" id="PF06803">
    <property type="entry name" value="DUF1232"/>
    <property type="match status" value="1"/>
</dbReference>
<accession>A0A1H9IAB5</accession>
<evidence type="ECO:0000256" key="3">
    <source>
        <dbReference type="ARBA" id="ARBA00022989"/>
    </source>
</evidence>
<evidence type="ECO:0000313" key="7">
    <source>
        <dbReference type="EMBL" id="SEQ71494.1"/>
    </source>
</evidence>
<keyword evidence="8" id="KW-1185">Reference proteome</keyword>
<dbReference type="OrthoDB" id="9800034at2"/>
<dbReference type="InterPro" id="IPR010652">
    <property type="entry name" value="DUF1232"/>
</dbReference>
<name>A0A1H9IAB5_9BACT</name>
<organism evidence="7 8">
    <name type="scientific">Neolewinella agarilytica</name>
    <dbReference type="NCBI Taxonomy" id="478744"/>
    <lineage>
        <taxon>Bacteria</taxon>
        <taxon>Pseudomonadati</taxon>
        <taxon>Bacteroidota</taxon>
        <taxon>Saprospiria</taxon>
        <taxon>Saprospirales</taxon>
        <taxon>Lewinellaceae</taxon>
        <taxon>Neolewinella</taxon>
    </lineage>
</organism>
<proteinExistence type="predicted"/>
<evidence type="ECO:0000256" key="4">
    <source>
        <dbReference type="ARBA" id="ARBA00023136"/>
    </source>
</evidence>
<evidence type="ECO:0000256" key="1">
    <source>
        <dbReference type="ARBA" id="ARBA00004127"/>
    </source>
</evidence>
<comment type="subcellular location">
    <subcellularLocation>
        <location evidence="1">Endomembrane system</location>
        <topology evidence="1">Multi-pass membrane protein</topology>
    </subcellularLocation>
</comment>
<dbReference type="RefSeq" id="WP_090169448.1">
    <property type="nucleotide sequence ID" value="NZ_FOFB01000014.1"/>
</dbReference>
<evidence type="ECO:0000313" key="8">
    <source>
        <dbReference type="Proteomes" id="UP000199021"/>
    </source>
</evidence>
<dbReference type="PIRSF" id="PIRSF031804">
    <property type="entry name" value="UCP031804"/>
    <property type="match status" value="1"/>
</dbReference>
<dbReference type="InParanoid" id="A0A1H9IAB5"/>
<dbReference type="GO" id="GO:0012505">
    <property type="term" value="C:endomembrane system"/>
    <property type="evidence" value="ECO:0007669"/>
    <property type="project" value="UniProtKB-SubCell"/>
</dbReference>
<protein>
    <recommendedName>
        <fullName evidence="6">DUF1232 domain-containing protein</fullName>
    </recommendedName>
</protein>
<dbReference type="EMBL" id="FOFB01000014">
    <property type="protein sequence ID" value="SEQ71494.1"/>
    <property type="molecule type" value="Genomic_DNA"/>
</dbReference>
<keyword evidence="3 5" id="KW-1133">Transmembrane helix</keyword>